<feature type="chain" id="PRO_5027046008" description="Secreted protein" evidence="2">
    <location>
        <begin position="31"/>
        <end position="83"/>
    </location>
</feature>
<evidence type="ECO:0000313" key="4">
    <source>
        <dbReference type="RefSeq" id="XP_033462500.1"/>
    </source>
</evidence>
<dbReference type="GeneID" id="54357078"/>
<keyword evidence="3" id="KW-1185">Reference proteome</keyword>
<dbReference type="RefSeq" id="XP_033462500.1">
    <property type="nucleotide sequence ID" value="XM_033599279.1"/>
</dbReference>
<dbReference type="AlphaFoldDB" id="A0A6J3MCZ8"/>
<protein>
    <recommendedName>
        <fullName evidence="5">Secreted protein</fullName>
    </recommendedName>
</protein>
<evidence type="ECO:0008006" key="5">
    <source>
        <dbReference type="Google" id="ProtNLM"/>
    </source>
</evidence>
<sequence length="83" mass="8904">MREDGYRRSFWVGGLSLSFFFLSPARPSSARAVHRDIQGRSLSKRTGDGDSTAPVGACVPVGGKTQNRARRVSVVAVSSSDSF</sequence>
<reference evidence="4" key="2">
    <citation type="submission" date="2020-04" db="EMBL/GenBank/DDBJ databases">
        <authorList>
            <consortium name="NCBI Genome Project"/>
        </authorList>
    </citation>
    <scope>NUCLEOTIDE SEQUENCE</scope>
    <source>
        <strain evidence="4">CBS 342.82</strain>
    </source>
</reference>
<evidence type="ECO:0000313" key="3">
    <source>
        <dbReference type="Proteomes" id="UP000504637"/>
    </source>
</evidence>
<gene>
    <name evidence="4" type="ORF">K489DRAFT_158384</name>
</gene>
<proteinExistence type="predicted"/>
<feature type="signal peptide" evidence="2">
    <location>
        <begin position="1"/>
        <end position="30"/>
    </location>
</feature>
<reference evidence="4" key="3">
    <citation type="submission" date="2025-08" db="UniProtKB">
        <authorList>
            <consortium name="RefSeq"/>
        </authorList>
    </citation>
    <scope>IDENTIFICATION</scope>
    <source>
        <strain evidence="4">CBS 342.82</strain>
    </source>
</reference>
<evidence type="ECO:0000256" key="2">
    <source>
        <dbReference type="SAM" id="SignalP"/>
    </source>
</evidence>
<dbReference type="Proteomes" id="UP000504637">
    <property type="component" value="Unplaced"/>
</dbReference>
<name>A0A6J3MCZ8_9PEZI</name>
<organism evidence="4">
    <name type="scientific">Dissoconium aciculare CBS 342.82</name>
    <dbReference type="NCBI Taxonomy" id="1314786"/>
    <lineage>
        <taxon>Eukaryota</taxon>
        <taxon>Fungi</taxon>
        <taxon>Dikarya</taxon>
        <taxon>Ascomycota</taxon>
        <taxon>Pezizomycotina</taxon>
        <taxon>Dothideomycetes</taxon>
        <taxon>Dothideomycetidae</taxon>
        <taxon>Mycosphaerellales</taxon>
        <taxon>Dissoconiaceae</taxon>
        <taxon>Dissoconium</taxon>
    </lineage>
</organism>
<accession>A0A6J3MCZ8</accession>
<feature type="region of interest" description="Disordered" evidence="1">
    <location>
        <begin position="40"/>
        <end position="62"/>
    </location>
</feature>
<keyword evidence="2" id="KW-0732">Signal</keyword>
<evidence type="ECO:0000256" key="1">
    <source>
        <dbReference type="SAM" id="MobiDB-lite"/>
    </source>
</evidence>
<reference evidence="4" key="1">
    <citation type="submission" date="2020-01" db="EMBL/GenBank/DDBJ databases">
        <authorList>
            <consortium name="DOE Joint Genome Institute"/>
            <person name="Haridas S."/>
            <person name="Albert R."/>
            <person name="Binder M."/>
            <person name="Bloem J."/>
            <person name="Labutti K."/>
            <person name="Salamov A."/>
            <person name="Andreopoulos B."/>
            <person name="Baker S.E."/>
            <person name="Barry K."/>
            <person name="Bills G."/>
            <person name="Bluhm B.H."/>
            <person name="Cannon C."/>
            <person name="Castanera R."/>
            <person name="Culley D.E."/>
            <person name="Daum C."/>
            <person name="Ezra D."/>
            <person name="Gonzalez J.B."/>
            <person name="Henrissat B."/>
            <person name="Kuo A."/>
            <person name="Liang C."/>
            <person name="Lipzen A."/>
            <person name="Lutzoni F."/>
            <person name="Magnuson J."/>
            <person name="Mondo S."/>
            <person name="Nolan M."/>
            <person name="Ohm R."/>
            <person name="Pangilinan J."/>
            <person name="Park H.-J."/>
            <person name="Ramirez L."/>
            <person name="Alfaro M."/>
            <person name="Sun H."/>
            <person name="Tritt A."/>
            <person name="Yoshinaga Y."/>
            <person name="Zwiers L.-H."/>
            <person name="Turgeon B.G."/>
            <person name="Goodwin S.B."/>
            <person name="Spatafora J.W."/>
            <person name="Crous P.W."/>
            <person name="Grigoriev I.V."/>
        </authorList>
    </citation>
    <scope>NUCLEOTIDE SEQUENCE</scope>
    <source>
        <strain evidence="4">CBS 342.82</strain>
    </source>
</reference>